<evidence type="ECO:0000313" key="3">
    <source>
        <dbReference type="EMBL" id="GAA5142052.1"/>
    </source>
</evidence>
<feature type="signal peptide" evidence="2">
    <location>
        <begin position="1"/>
        <end position="18"/>
    </location>
</feature>
<evidence type="ECO:0000256" key="1">
    <source>
        <dbReference type="SAM" id="MobiDB-lite"/>
    </source>
</evidence>
<organism evidence="3 4">
    <name type="scientific">Prosthecobacter algae</name>
    <dbReference type="NCBI Taxonomy" id="1144682"/>
    <lineage>
        <taxon>Bacteria</taxon>
        <taxon>Pseudomonadati</taxon>
        <taxon>Verrucomicrobiota</taxon>
        <taxon>Verrucomicrobiia</taxon>
        <taxon>Verrucomicrobiales</taxon>
        <taxon>Verrucomicrobiaceae</taxon>
        <taxon>Prosthecobacter</taxon>
    </lineage>
</organism>
<dbReference type="RefSeq" id="WP_345736928.1">
    <property type="nucleotide sequence ID" value="NZ_BAABIA010000005.1"/>
</dbReference>
<evidence type="ECO:0000256" key="2">
    <source>
        <dbReference type="SAM" id="SignalP"/>
    </source>
</evidence>
<gene>
    <name evidence="3" type="ORF">GCM10023213_27320</name>
</gene>
<keyword evidence="4" id="KW-1185">Reference proteome</keyword>
<comment type="caution">
    <text evidence="3">The sequence shown here is derived from an EMBL/GenBank/DDBJ whole genome shotgun (WGS) entry which is preliminary data.</text>
</comment>
<evidence type="ECO:0008006" key="5">
    <source>
        <dbReference type="Google" id="ProtNLM"/>
    </source>
</evidence>
<feature type="region of interest" description="Disordered" evidence="1">
    <location>
        <begin position="24"/>
        <end position="60"/>
    </location>
</feature>
<protein>
    <recommendedName>
        <fullName evidence="5">Tetratricopeptide repeat protein</fullName>
    </recommendedName>
</protein>
<feature type="region of interest" description="Disordered" evidence="1">
    <location>
        <begin position="188"/>
        <end position="224"/>
    </location>
</feature>
<accession>A0ABP9P7R8</accession>
<dbReference type="Proteomes" id="UP001499852">
    <property type="component" value="Unassembled WGS sequence"/>
</dbReference>
<feature type="compositionally biased region" description="Low complexity" evidence="1">
    <location>
        <begin position="207"/>
        <end position="220"/>
    </location>
</feature>
<name>A0ABP9P7R8_9BACT</name>
<dbReference type="EMBL" id="BAABIA010000005">
    <property type="protein sequence ID" value="GAA5142052.1"/>
    <property type="molecule type" value="Genomic_DNA"/>
</dbReference>
<feature type="chain" id="PRO_5045235573" description="Tetratricopeptide repeat protein" evidence="2">
    <location>
        <begin position="19"/>
        <end position="643"/>
    </location>
</feature>
<keyword evidence="2" id="KW-0732">Signal</keyword>
<feature type="compositionally biased region" description="Low complexity" evidence="1">
    <location>
        <begin position="24"/>
        <end position="35"/>
    </location>
</feature>
<reference evidence="4" key="1">
    <citation type="journal article" date="2019" name="Int. J. Syst. Evol. Microbiol.">
        <title>The Global Catalogue of Microorganisms (GCM) 10K type strain sequencing project: providing services to taxonomists for standard genome sequencing and annotation.</title>
        <authorList>
            <consortium name="The Broad Institute Genomics Platform"/>
            <consortium name="The Broad Institute Genome Sequencing Center for Infectious Disease"/>
            <person name="Wu L."/>
            <person name="Ma J."/>
        </authorList>
    </citation>
    <scope>NUCLEOTIDE SEQUENCE [LARGE SCALE GENOMIC DNA]</scope>
    <source>
        <strain evidence="4">JCM 18053</strain>
    </source>
</reference>
<sequence length="643" mass="70232">MKKLILTAACCVPAWLGAQVLPSPGSAPAPQAAPASSPPPASSSSSGGGGGQGQNSIFGGLLPHVDGGSETVSWDGKMWNMNNNRIARAKFEIYLATPEASNADDQAYRDLMAQITLLLAPTRPGGPDVSKAFALLPEAGAFPIDGGLCNTIANGVWDIWLAQRKVTNLRQANDAMLKRRRDLEWNTERGMADAANTGLNSGGGSKKNGAQQQQQAQQQQTTSMTVGRVSGYIKSIAEIEARMKLNETAIGLSEVTSKTQFQALMVQMFMQRRFEHAIIACRLYPHMFRDGDSVLQLDDNSDLKKMFSASMGMPPTVSLIDGFSAEAIRGVDEAVVAFEQLVLRQDYDSASKRLMEAYAIGEYLPRIRRLPMPTKLKVLDYVRDGNQLINSLEMRDFGLAEELVKKMRLSSRDFDFSKPLAAIETARTLSDMRLTAARASAVKGDQAGVAAELKGAAEIWPTNPKLREVSNMIGQNSDVQAQALLDLDRLLSQRNYRQVFNDQGRYLASAINDPVRQEQLKKVLTDMNRVNMVVHAAGEAARNGNSFGAWEAIEREYEQFPDDPEITKMRSELSVKASEFVSAIEKAKQHEQRKQSGSAIAWYLKARRLYPPSEFARNGIQRLVAGLNAGEGEGTGNGAVTNP</sequence>
<evidence type="ECO:0000313" key="4">
    <source>
        <dbReference type="Proteomes" id="UP001499852"/>
    </source>
</evidence>
<proteinExistence type="predicted"/>